<proteinExistence type="predicted"/>
<dbReference type="Pfam" id="PF00512">
    <property type="entry name" value="HisKA"/>
    <property type="match status" value="1"/>
</dbReference>
<sequence>MKGWRAVAASANSLRTRLLCATLIGIVAFGGAWYSLRTWEMNIPETGRADERLRDIAGLVIESIPRTLSVDGSVAAYSSPPGLSPSTPSTIFQVWHMPSRKLILRSPTAPDIPMKPDFATGYGNVSTHDEAWRVYAASDRTGTIQVQTATSQEKLEETYREWVREGTLAAIGIFVLLALILWGAIRLSLRPLDLARETIARRSPFDNSPLAERSLPGEIRPFVSAINHLLERQNAALVRERQLIADAAHELRTPLAAIQAQAQRATSALDAETARAEAAKLQGVAARAARIVEQLLDQARLDSDDALPMEPVDLADLVDLVVRDFEGKAARRSQKISIAAESCPVRGNIDALGILLGNLMDNAVRYTPPHGHIAVSCGLDCGIPVLAIADDGPGIPVAYRSRVYDRFFRVPGRAEGGTGIGLSLVARIARLHDAQLVELEAAKGFHLAVRFPAAPASLNV</sequence>
<evidence type="ECO:0000256" key="7">
    <source>
        <dbReference type="ARBA" id="ARBA00022741"/>
    </source>
</evidence>
<evidence type="ECO:0000256" key="13">
    <source>
        <dbReference type="SAM" id="Phobius"/>
    </source>
</evidence>
<dbReference type="Gene3D" id="1.10.287.130">
    <property type="match status" value="1"/>
</dbReference>
<feature type="domain" description="Histidine kinase" evidence="14">
    <location>
        <begin position="246"/>
        <end position="455"/>
    </location>
</feature>
<comment type="subcellular location">
    <subcellularLocation>
        <location evidence="2">Membrane</location>
        <topology evidence="2">Multi-pass membrane protein</topology>
    </subcellularLocation>
</comment>
<dbReference type="InterPro" id="IPR003594">
    <property type="entry name" value="HATPase_dom"/>
</dbReference>
<dbReference type="InterPro" id="IPR005467">
    <property type="entry name" value="His_kinase_dom"/>
</dbReference>
<keyword evidence="8" id="KW-0418">Kinase</keyword>
<evidence type="ECO:0000256" key="1">
    <source>
        <dbReference type="ARBA" id="ARBA00000085"/>
    </source>
</evidence>
<dbReference type="InterPro" id="IPR004358">
    <property type="entry name" value="Sig_transdc_His_kin-like_C"/>
</dbReference>
<dbReference type="PROSITE" id="PS50109">
    <property type="entry name" value="HIS_KIN"/>
    <property type="match status" value="1"/>
</dbReference>
<keyword evidence="6 13" id="KW-0812">Transmembrane</keyword>
<dbReference type="InterPro" id="IPR036890">
    <property type="entry name" value="HATPase_C_sf"/>
</dbReference>
<keyword evidence="16" id="KW-1185">Reference proteome</keyword>
<dbReference type="Pfam" id="PF02518">
    <property type="entry name" value="HATPase_c"/>
    <property type="match status" value="1"/>
</dbReference>
<feature type="transmembrane region" description="Helical" evidence="13">
    <location>
        <begin position="18"/>
        <end position="36"/>
    </location>
</feature>
<comment type="caution">
    <text evidence="15">The sequence shown here is derived from an EMBL/GenBank/DDBJ whole genome shotgun (WGS) entry which is preliminary data.</text>
</comment>
<protein>
    <recommendedName>
        <fullName evidence="3">histidine kinase</fullName>
        <ecNumber evidence="3">2.7.13.3</ecNumber>
    </recommendedName>
</protein>
<reference evidence="16" key="1">
    <citation type="submission" date="2017-05" db="EMBL/GenBank/DDBJ databases">
        <title>Complete and WGS of Bordetella genogroups.</title>
        <authorList>
            <person name="Spilker T."/>
            <person name="Lipuma J."/>
        </authorList>
    </citation>
    <scope>NUCLEOTIDE SEQUENCE [LARGE SCALE GENOMIC DNA]</scope>
    <source>
        <strain evidence="16">AU8856</strain>
    </source>
</reference>
<dbReference type="SUPFAM" id="SSF55874">
    <property type="entry name" value="ATPase domain of HSP90 chaperone/DNA topoisomerase II/histidine kinase"/>
    <property type="match status" value="1"/>
</dbReference>
<organism evidence="15 16">
    <name type="scientific">Bordetella genomosp. 11</name>
    <dbReference type="NCBI Taxonomy" id="1416808"/>
    <lineage>
        <taxon>Bacteria</taxon>
        <taxon>Pseudomonadati</taxon>
        <taxon>Pseudomonadota</taxon>
        <taxon>Betaproteobacteria</taxon>
        <taxon>Burkholderiales</taxon>
        <taxon>Alcaligenaceae</taxon>
        <taxon>Bordetella</taxon>
    </lineage>
</organism>
<dbReference type="AlphaFoldDB" id="A0A261UY03"/>
<evidence type="ECO:0000259" key="14">
    <source>
        <dbReference type="PROSITE" id="PS50109"/>
    </source>
</evidence>
<dbReference type="GO" id="GO:0005886">
    <property type="term" value="C:plasma membrane"/>
    <property type="evidence" value="ECO:0007669"/>
    <property type="project" value="TreeGrafter"/>
</dbReference>
<evidence type="ECO:0000256" key="5">
    <source>
        <dbReference type="ARBA" id="ARBA00022679"/>
    </source>
</evidence>
<dbReference type="GO" id="GO:0000155">
    <property type="term" value="F:phosphorelay sensor kinase activity"/>
    <property type="evidence" value="ECO:0007669"/>
    <property type="project" value="InterPro"/>
</dbReference>
<evidence type="ECO:0000256" key="9">
    <source>
        <dbReference type="ARBA" id="ARBA00022840"/>
    </source>
</evidence>
<dbReference type="InterPro" id="IPR036097">
    <property type="entry name" value="HisK_dim/P_sf"/>
</dbReference>
<gene>
    <name evidence="15" type="ORF">CAL28_03305</name>
</gene>
<evidence type="ECO:0000256" key="3">
    <source>
        <dbReference type="ARBA" id="ARBA00012438"/>
    </source>
</evidence>
<dbReference type="PANTHER" id="PTHR45436">
    <property type="entry name" value="SENSOR HISTIDINE KINASE YKOH"/>
    <property type="match status" value="1"/>
</dbReference>
<dbReference type="Proteomes" id="UP000215767">
    <property type="component" value="Unassembled WGS sequence"/>
</dbReference>
<dbReference type="RefSeq" id="WP_094839963.1">
    <property type="nucleotide sequence ID" value="NZ_NEVS01000001.1"/>
</dbReference>
<evidence type="ECO:0000256" key="2">
    <source>
        <dbReference type="ARBA" id="ARBA00004141"/>
    </source>
</evidence>
<dbReference type="EMBL" id="NEVS01000001">
    <property type="protein sequence ID" value="OZI66764.1"/>
    <property type="molecule type" value="Genomic_DNA"/>
</dbReference>
<feature type="transmembrane region" description="Helical" evidence="13">
    <location>
        <begin position="168"/>
        <end position="189"/>
    </location>
</feature>
<dbReference type="Gene3D" id="3.30.565.10">
    <property type="entry name" value="Histidine kinase-like ATPase, C-terminal domain"/>
    <property type="match status" value="1"/>
</dbReference>
<keyword evidence="5" id="KW-0808">Transferase</keyword>
<dbReference type="PANTHER" id="PTHR45436:SF14">
    <property type="entry name" value="SENSOR PROTEIN QSEC"/>
    <property type="match status" value="1"/>
</dbReference>
<evidence type="ECO:0000256" key="12">
    <source>
        <dbReference type="ARBA" id="ARBA00023136"/>
    </source>
</evidence>
<evidence type="ECO:0000313" key="15">
    <source>
        <dbReference type="EMBL" id="OZI66764.1"/>
    </source>
</evidence>
<dbReference type="SMART" id="SM00388">
    <property type="entry name" value="HisKA"/>
    <property type="match status" value="1"/>
</dbReference>
<keyword evidence="9" id="KW-0067">ATP-binding</keyword>
<dbReference type="CDD" id="cd00082">
    <property type="entry name" value="HisKA"/>
    <property type="match status" value="1"/>
</dbReference>
<evidence type="ECO:0000256" key="10">
    <source>
        <dbReference type="ARBA" id="ARBA00022989"/>
    </source>
</evidence>
<evidence type="ECO:0000256" key="11">
    <source>
        <dbReference type="ARBA" id="ARBA00023012"/>
    </source>
</evidence>
<evidence type="ECO:0000256" key="4">
    <source>
        <dbReference type="ARBA" id="ARBA00022553"/>
    </source>
</evidence>
<dbReference type="CDD" id="cd00075">
    <property type="entry name" value="HATPase"/>
    <property type="match status" value="1"/>
</dbReference>
<dbReference type="SUPFAM" id="SSF47384">
    <property type="entry name" value="Homodimeric domain of signal transducing histidine kinase"/>
    <property type="match status" value="1"/>
</dbReference>
<evidence type="ECO:0000313" key="16">
    <source>
        <dbReference type="Proteomes" id="UP000215767"/>
    </source>
</evidence>
<keyword evidence="12 13" id="KW-0472">Membrane</keyword>
<comment type="catalytic activity">
    <reaction evidence="1">
        <text>ATP + protein L-histidine = ADP + protein N-phospho-L-histidine.</text>
        <dbReference type="EC" id="2.7.13.3"/>
    </reaction>
</comment>
<keyword evidence="7" id="KW-0547">Nucleotide-binding</keyword>
<dbReference type="SMART" id="SM00387">
    <property type="entry name" value="HATPase_c"/>
    <property type="match status" value="1"/>
</dbReference>
<dbReference type="EC" id="2.7.13.3" evidence="3"/>
<dbReference type="OrthoDB" id="8554694at2"/>
<keyword evidence="11" id="KW-0902">Two-component regulatory system</keyword>
<name>A0A261UY03_9BORD</name>
<keyword evidence="4" id="KW-0597">Phosphoprotein</keyword>
<dbReference type="PRINTS" id="PR00344">
    <property type="entry name" value="BCTRLSENSOR"/>
</dbReference>
<evidence type="ECO:0000256" key="8">
    <source>
        <dbReference type="ARBA" id="ARBA00022777"/>
    </source>
</evidence>
<accession>A0A261UY03</accession>
<dbReference type="GO" id="GO:0005524">
    <property type="term" value="F:ATP binding"/>
    <property type="evidence" value="ECO:0007669"/>
    <property type="project" value="UniProtKB-KW"/>
</dbReference>
<dbReference type="InterPro" id="IPR003661">
    <property type="entry name" value="HisK_dim/P_dom"/>
</dbReference>
<dbReference type="InterPro" id="IPR050428">
    <property type="entry name" value="TCS_sensor_his_kinase"/>
</dbReference>
<evidence type="ECO:0000256" key="6">
    <source>
        <dbReference type="ARBA" id="ARBA00022692"/>
    </source>
</evidence>
<keyword evidence="10 13" id="KW-1133">Transmembrane helix</keyword>